<comment type="caution">
    <text evidence="1">The sequence shown here is derived from an EMBL/GenBank/DDBJ whole genome shotgun (WGS) entry which is preliminary data.</text>
</comment>
<evidence type="ECO:0000313" key="1">
    <source>
        <dbReference type="EMBL" id="PJB98973.1"/>
    </source>
</evidence>
<accession>A0A2M8DM21</accession>
<protein>
    <submittedName>
        <fullName evidence="1">Uncharacterized protein</fullName>
    </submittedName>
</protein>
<dbReference type="AlphaFoldDB" id="A0A2M8DM21"/>
<reference evidence="2" key="1">
    <citation type="submission" date="2017-09" db="EMBL/GenBank/DDBJ databases">
        <title>Depth-based differentiation of microbial function through sediment-hosted aquifers and enrichment of novel symbionts in the deep terrestrial subsurface.</title>
        <authorList>
            <person name="Probst A.J."/>
            <person name="Ladd B."/>
            <person name="Jarett J.K."/>
            <person name="Geller-Mcgrath D.E."/>
            <person name="Sieber C.M.K."/>
            <person name="Emerson J.B."/>
            <person name="Anantharaman K."/>
            <person name="Thomas B.C."/>
            <person name="Malmstrom R."/>
            <person name="Stieglmeier M."/>
            <person name="Klingl A."/>
            <person name="Woyke T."/>
            <person name="Ryan C.M."/>
            <person name="Banfield J.F."/>
        </authorList>
    </citation>
    <scope>NUCLEOTIDE SEQUENCE [LARGE SCALE GENOMIC DNA]</scope>
</reference>
<name>A0A2M8DM21_9BACT</name>
<proteinExistence type="predicted"/>
<dbReference type="Proteomes" id="UP000230097">
    <property type="component" value="Unassembled WGS sequence"/>
</dbReference>
<gene>
    <name evidence="1" type="ORF">CO078_00285</name>
</gene>
<evidence type="ECO:0000313" key="2">
    <source>
        <dbReference type="Proteomes" id="UP000230097"/>
    </source>
</evidence>
<sequence>MVAKAEYNIKYQNQINKQLPRVKEKINYIGVELTGYGKIIRVKGRLKNLLRQWPRKKLRKKLPKSQLFVGAAESRCQSASAN</sequence>
<organism evidence="1 2">
    <name type="scientific">Candidatus Nealsonbacteria bacterium CG_4_9_14_0_8_um_filter_36_17</name>
    <dbReference type="NCBI Taxonomy" id="1974693"/>
    <lineage>
        <taxon>Bacteria</taxon>
        <taxon>Candidatus Nealsoniibacteriota</taxon>
    </lineage>
</organism>
<dbReference type="EMBL" id="PFTC01000008">
    <property type="protein sequence ID" value="PJB98973.1"/>
    <property type="molecule type" value="Genomic_DNA"/>
</dbReference>